<dbReference type="GO" id="GO:0008726">
    <property type="term" value="F:alkanesulfonate monooxygenase activity"/>
    <property type="evidence" value="ECO:0007669"/>
    <property type="project" value="TreeGrafter"/>
</dbReference>
<dbReference type="PANTHER" id="PTHR42847:SF4">
    <property type="entry name" value="ALKANESULFONATE MONOOXYGENASE-RELATED"/>
    <property type="match status" value="1"/>
</dbReference>
<dbReference type="OrthoDB" id="5728724at2"/>
<dbReference type="Gene3D" id="3.20.20.30">
    <property type="entry name" value="Luciferase-like domain"/>
    <property type="match status" value="1"/>
</dbReference>
<dbReference type="AlphaFoldDB" id="A0A1I6KLN2"/>
<evidence type="ECO:0000256" key="2">
    <source>
        <dbReference type="ARBA" id="ARBA00022643"/>
    </source>
</evidence>
<evidence type="ECO:0000256" key="4">
    <source>
        <dbReference type="ARBA" id="ARBA00023033"/>
    </source>
</evidence>
<name>A0A1I6KLN2_9SPHN</name>
<dbReference type="EMBL" id="FOZG01000001">
    <property type="protein sequence ID" value="SFR91948.1"/>
    <property type="molecule type" value="Genomic_DNA"/>
</dbReference>
<dbReference type="Proteomes" id="UP000198824">
    <property type="component" value="Unassembled WGS sequence"/>
</dbReference>
<evidence type="ECO:0000256" key="1">
    <source>
        <dbReference type="ARBA" id="ARBA00022630"/>
    </source>
</evidence>
<dbReference type="GO" id="GO:0046306">
    <property type="term" value="P:alkanesulfonate catabolic process"/>
    <property type="evidence" value="ECO:0007669"/>
    <property type="project" value="TreeGrafter"/>
</dbReference>
<evidence type="ECO:0000313" key="6">
    <source>
        <dbReference type="EMBL" id="SFR91948.1"/>
    </source>
</evidence>
<dbReference type="STRING" id="1166337.SAMN05192580_1855"/>
<keyword evidence="7" id="KW-1185">Reference proteome</keyword>
<proteinExistence type="predicted"/>
<evidence type="ECO:0000256" key="3">
    <source>
        <dbReference type="ARBA" id="ARBA00023002"/>
    </source>
</evidence>
<accession>A0A1I6KLN2</accession>
<dbReference type="InterPro" id="IPR050172">
    <property type="entry name" value="SsuD_RutA_monooxygenase"/>
</dbReference>
<protein>
    <submittedName>
        <fullName evidence="6">Luciferase-like monooxygenase</fullName>
    </submittedName>
</protein>
<dbReference type="RefSeq" id="WP_093313457.1">
    <property type="nucleotide sequence ID" value="NZ_FOZG01000001.1"/>
</dbReference>
<dbReference type="Pfam" id="PF00296">
    <property type="entry name" value="Bac_luciferase"/>
    <property type="match status" value="1"/>
</dbReference>
<gene>
    <name evidence="6" type="ORF">SAMN05192580_1855</name>
</gene>
<sequence length="292" mass="32040">MRFHCGESMTAIDTYVPLAQAIEKMGYAGFVVPDSLIYPQASDQEYLYTKDGGREFLENKPFIESFILATMILTATTKLEVTSNVIKLPVRQPLYSAKLATSVAAMSGNRFNFGVGLSVWPEDYVAMGVDFAKRGKRLDECIEIVRGLSKGGYFEYHGEFYDLPAAKLNPVPTAPLPILIGGHADLALKRAAHNDGFMYAGGGAGQLAPLLEKIAAFRAEAGTTDRPFRIFATEISGEGGITIDTVRRMEDLGVTDMPVIFRNVYAVEEDRQPLQDKIDAHARFADEVIAKV</sequence>
<keyword evidence="2" id="KW-0288">FMN</keyword>
<dbReference type="SUPFAM" id="SSF51679">
    <property type="entry name" value="Bacterial luciferase-like"/>
    <property type="match status" value="1"/>
</dbReference>
<dbReference type="InterPro" id="IPR036661">
    <property type="entry name" value="Luciferase-like_sf"/>
</dbReference>
<reference evidence="6 7" key="1">
    <citation type="submission" date="2016-10" db="EMBL/GenBank/DDBJ databases">
        <authorList>
            <person name="de Groot N.N."/>
        </authorList>
    </citation>
    <scope>NUCLEOTIDE SEQUENCE [LARGE SCALE GENOMIC DNA]</scope>
    <source>
        <strain evidence="6 7">S5-249</strain>
    </source>
</reference>
<keyword evidence="4 6" id="KW-0503">Monooxygenase</keyword>
<feature type="domain" description="Luciferase-like" evidence="5">
    <location>
        <begin position="11"/>
        <end position="232"/>
    </location>
</feature>
<dbReference type="InterPro" id="IPR011251">
    <property type="entry name" value="Luciferase-like_dom"/>
</dbReference>
<organism evidence="6 7">
    <name type="scientific">Sphingomonas jatrophae</name>
    <dbReference type="NCBI Taxonomy" id="1166337"/>
    <lineage>
        <taxon>Bacteria</taxon>
        <taxon>Pseudomonadati</taxon>
        <taxon>Pseudomonadota</taxon>
        <taxon>Alphaproteobacteria</taxon>
        <taxon>Sphingomonadales</taxon>
        <taxon>Sphingomonadaceae</taxon>
        <taxon>Sphingomonas</taxon>
    </lineage>
</organism>
<evidence type="ECO:0000259" key="5">
    <source>
        <dbReference type="Pfam" id="PF00296"/>
    </source>
</evidence>
<evidence type="ECO:0000313" key="7">
    <source>
        <dbReference type="Proteomes" id="UP000198824"/>
    </source>
</evidence>
<dbReference type="PANTHER" id="PTHR42847">
    <property type="entry name" value="ALKANESULFONATE MONOOXYGENASE"/>
    <property type="match status" value="1"/>
</dbReference>
<keyword evidence="1" id="KW-0285">Flavoprotein</keyword>
<keyword evidence="3" id="KW-0560">Oxidoreductase</keyword>